<dbReference type="NCBIfam" id="TIGR00149">
    <property type="entry name" value="TIGR00149_YjbQ"/>
    <property type="match status" value="1"/>
</dbReference>
<dbReference type="SUPFAM" id="SSF111038">
    <property type="entry name" value="YjbQ-like"/>
    <property type="match status" value="1"/>
</dbReference>
<dbReference type="EMBL" id="CP000812">
    <property type="protein sequence ID" value="ABV32718.1"/>
    <property type="molecule type" value="Genomic_DNA"/>
</dbReference>
<dbReference type="RefSeq" id="WP_012002199.1">
    <property type="nucleotide sequence ID" value="NC_009828.1"/>
</dbReference>
<evidence type="ECO:0000256" key="1">
    <source>
        <dbReference type="ARBA" id="ARBA00005534"/>
    </source>
</evidence>
<dbReference type="PROSITE" id="PS01314">
    <property type="entry name" value="UPF0047"/>
    <property type="match status" value="1"/>
</dbReference>
<dbReference type="eggNOG" id="COG0432">
    <property type="taxonomic scope" value="Bacteria"/>
</dbReference>
<accession>A8F3I4</accession>
<dbReference type="InterPro" id="IPR001602">
    <property type="entry name" value="UPF0047_YjbQ-like"/>
</dbReference>
<sequence>MKSFTVKSTQREQFLDITHEVQRIVDESNTKEGLCVAFVPHTTAGIIINEGADLSVRSDILSKLSRLVPSNENYSHLEGNADAHIKSAIIGSSVAIPISEGRLTLGTWQKVFLCEFDGPRVRSVIVQVIGK</sequence>
<gene>
    <name evidence="2" type="ordered locus">Tlet_0148</name>
</gene>
<organism evidence="2 3">
    <name type="scientific">Pseudothermotoga lettingae (strain ATCC BAA-301 / DSM 14385 / NBRC 107922 / TMO)</name>
    <name type="common">Thermotoga lettingae</name>
    <dbReference type="NCBI Taxonomy" id="416591"/>
    <lineage>
        <taxon>Bacteria</taxon>
        <taxon>Thermotogati</taxon>
        <taxon>Thermotogota</taxon>
        <taxon>Thermotogae</taxon>
        <taxon>Thermotogales</taxon>
        <taxon>Thermotogaceae</taxon>
        <taxon>Pseudothermotoga</taxon>
    </lineage>
</organism>
<dbReference type="KEGG" id="tle:Tlet_0148"/>
<dbReference type="AlphaFoldDB" id="A8F3I4"/>
<keyword evidence="3" id="KW-1185">Reference proteome</keyword>
<evidence type="ECO:0008006" key="4">
    <source>
        <dbReference type="Google" id="ProtNLM"/>
    </source>
</evidence>
<dbReference type="InterPro" id="IPR035917">
    <property type="entry name" value="YjbQ-like_sf"/>
</dbReference>
<dbReference type="STRING" id="416591.Tlet_0148"/>
<dbReference type="HOGENOM" id="CLU_096980_1_1_0"/>
<name>A8F3I4_PSELT</name>
<dbReference type="Pfam" id="PF01894">
    <property type="entry name" value="YjbQ"/>
    <property type="match status" value="1"/>
</dbReference>
<comment type="similarity">
    <text evidence="1">Belongs to the UPF0047 family.</text>
</comment>
<dbReference type="Proteomes" id="UP000002016">
    <property type="component" value="Chromosome"/>
</dbReference>
<dbReference type="PANTHER" id="PTHR30615:SF8">
    <property type="entry name" value="UPF0047 PROTEIN C4A8.02C"/>
    <property type="match status" value="1"/>
</dbReference>
<dbReference type="PANTHER" id="PTHR30615">
    <property type="entry name" value="UNCHARACTERIZED PROTEIN YJBQ-RELATED"/>
    <property type="match status" value="1"/>
</dbReference>
<dbReference type="OrthoDB" id="9801725at2"/>
<reference evidence="2 3" key="2">
    <citation type="journal article" date="2009" name="Proc. Natl. Acad. Sci. U.S.A.">
        <title>On the chimeric nature, thermophilic origin, and phylogenetic placement of the Thermotogales.</title>
        <authorList>
            <person name="Zhaxybayeva O."/>
            <person name="Swithers K.S."/>
            <person name="Lapierre P."/>
            <person name="Fournier G.P."/>
            <person name="Bickhart D.M."/>
            <person name="DeBoy R.T."/>
            <person name="Nelson K.E."/>
            <person name="Nesbo C.L."/>
            <person name="Doolittle W.F."/>
            <person name="Gogarten J.P."/>
            <person name="Noll K.M."/>
        </authorList>
    </citation>
    <scope>NUCLEOTIDE SEQUENCE [LARGE SCALE GENOMIC DNA]</scope>
    <source>
        <strain evidence="3">ATCC BAA-301 / DSM 14385 / NBRC 107922 / TMO</strain>
    </source>
</reference>
<dbReference type="Gene3D" id="2.60.120.460">
    <property type="entry name" value="YjbQ-like"/>
    <property type="match status" value="1"/>
</dbReference>
<evidence type="ECO:0000313" key="3">
    <source>
        <dbReference type="Proteomes" id="UP000002016"/>
    </source>
</evidence>
<protein>
    <recommendedName>
        <fullName evidence="4">Secondary thiamine-phosphate synthase enzyme</fullName>
    </recommendedName>
</protein>
<evidence type="ECO:0000313" key="2">
    <source>
        <dbReference type="EMBL" id="ABV32718.1"/>
    </source>
</evidence>
<reference evidence="2 3" key="1">
    <citation type="submission" date="2007-08" db="EMBL/GenBank/DDBJ databases">
        <title>Complete sequence of Thermotoga lettingae TMO.</title>
        <authorList>
            <consortium name="US DOE Joint Genome Institute"/>
            <person name="Copeland A."/>
            <person name="Lucas S."/>
            <person name="Lapidus A."/>
            <person name="Barry K."/>
            <person name="Glavina del Rio T."/>
            <person name="Dalin E."/>
            <person name="Tice H."/>
            <person name="Pitluck S."/>
            <person name="Foster B."/>
            <person name="Bruce D."/>
            <person name="Schmutz J."/>
            <person name="Larimer F."/>
            <person name="Land M."/>
            <person name="Hauser L."/>
            <person name="Kyrpides N."/>
            <person name="Mikhailova N."/>
            <person name="Nelson K."/>
            <person name="Gogarten J.P."/>
            <person name="Noll K."/>
            <person name="Richardson P."/>
        </authorList>
    </citation>
    <scope>NUCLEOTIDE SEQUENCE [LARGE SCALE GENOMIC DNA]</scope>
    <source>
        <strain evidence="3">ATCC BAA-301 / DSM 14385 / NBRC 107922 / TMO</strain>
    </source>
</reference>
<dbReference type="PIRSF" id="PIRSF004681">
    <property type="entry name" value="UCP004681"/>
    <property type="match status" value="1"/>
</dbReference>
<proteinExistence type="inferred from homology"/>